<keyword evidence="2" id="KW-0805">Transcription regulation</keyword>
<dbReference type="OrthoDB" id="9787460at2"/>
<dbReference type="InterPro" id="IPR036388">
    <property type="entry name" value="WH-like_DNA-bd_sf"/>
</dbReference>
<dbReference type="Pfam" id="PF03466">
    <property type="entry name" value="LysR_substrate"/>
    <property type="match status" value="1"/>
</dbReference>
<dbReference type="InterPro" id="IPR000847">
    <property type="entry name" value="LysR_HTH_N"/>
</dbReference>
<dbReference type="Gene3D" id="1.10.10.10">
    <property type="entry name" value="Winged helix-like DNA-binding domain superfamily/Winged helix DNA-binding domain"/>
    <property type="match status" value="1"/>
</dbReference>
<dbReference type="AlphaFoldDB" id="A0A5B8FTW5"/>
<reference evidence="6 7" key="1">
    <citation type="submission" date="2019-06" db="EMBL/GenBank/DDBJ databases">
        <title>Genome sequence of Rhodobacteraceae bacterium D4M1.</title>
        <authorList>
            <person name="Cao J."/>
        </authorList>
    </citation>
    <scope>NUCLEOTIDE SEQUENCE [LARGE SCALE GENOMIC DNA]</scope>
    <source>
        <strain evidence="6 7">D4M1</strain>
    </source>
</reference>
<dbReference type="InterPro" id="IPR058163">
    <property type="entry name" value="LysR-type_TF_proteobact-type"/>
</dbReference>
<dbReference type="SUPFAM" id="SSF53850">
    <property type="entry name" value="Periplasmic binding protein-like II"/>
    <property type="match status" value="1"/>
</dbReference>
<proteinExistence type="inferred from homology"/>
<dbReference type="GO" id="GO:0006351">
    <property type="term" value="P:DNA-templated transcription"/>
    <property type="evidence" value="ECO:0007669"/>
    <property type="project" value="TreeGrafter"/>
</dbReference>
<evidence type="ECO:0000256" key="4">
    <source>
        <dbReference type="ARBA" id="ARBA00023163"/>
    </source>
</evidence>
<dbReference type="PANTHER" id="PTHR30537">
    <property type="entry name" value="HTH-TYPE TRANSCRIPTIONAL REGULATOR"/>
    <property type="match status" value="1"/>
</dbReference>
<sequence length="390" mass="41696">MKWVSSIALILPRFGLLRPPGPSRLRGPVAAGGVRGLLASRKFGYQTAKMQNALAGTQAAGGRGSLLTAVNTRRTGDVVMKWDDLRSFLAVARAGRLAAAGKALGLDTATVSRQLSRLEGALGVRLFERGAQGHALTEAGRRLLPRAEAMEAEARSLAAQVAGVDQGMTGPVRIGAPDGVATWLLPAIALEISRAWPRLEVQLVAMPRSFDVARREADMVITLSPPTAGRLRVRRVADYSLHLYATREVAASAGGLTQVAALKTVRGIGYVSDLIYHPELDYVPLVGPDLTPRLTCTSLAVQLAWARMGAGVAILPDFMARGCPELMRVLPREVSFTRSYYLVSHEENRHVPRLEAVAERLVSGLREALAETTRADPLVWPAEGGVASGP</sequence>
<dbReference type="KEGG" id="ppru:FDP22_01155"/>
<dbReference type="GO" id="GO:0043565">
    <property type="term" value="F:sequence-specific DNA binding"/>
    <property type="evidence" value="ECO:0007669"/>
    <property type="project" value="TreeGrafter"/>
</dbReference>
<evidence type="ECO:0000256" key="1">
    <source>
        <dbReference type="ARBA" id="ARBA00009437"/>
    </source>
</evidence>
<evidence type="ECO:0000256" key="3">
    <source>
        <dbReference type="ARBA" id="ARBA00023125"/>
    </source>
</evidence>
<gene>
    <name evidence="6" type="ORF">FDP22_01155</name>
</gene>
<dbReference type="Gene3D" id="3.40.190.290">
    <property type="match status" value="1"/>
</dbReference>
<dbReference type="Proteomes" id="UP000305888">
    <property type="component" value="Chromosome"/>
</dbReference>
<dbReference type="PANTHER" id="PTHR30537:SF3">
    <property type="entry name" value="TRANSCRIPTIONAL REGULATORY PROTEIN"/>
    <property type="match status" value="1"/>
</dbReference>
<name>A0A5B8FTW5_9RHOB</name>
<keyword evidence="3" id="KW-0238">DNA-binding</keyword>
<evidence type="ECO:0000313" key="6">
    <source>
        <dbReference type="EMBL" id="QDL90520.1"/>
    </source>
</evidence>
<feature type="domain" description="HTH lysR-type" evidence="5">
    <location>
        <begin position="80"/>
        <end position="137"/>
    </location>
</feature>
<dbReference type="EMBL" id="CP040818">
    <property type="protein sequence ID" value="QDL90520.1"/>
    <property type="molecule type" value="Genomic_DNA"/>
</dbReference>
<dbReference type="SUPFAM" id="SSF46785">
    <property type="entry name" value="Winged helix' DNA-binding domain"/>
    <property type="match status" value="1"/>
</dbReference>
<keyword evidence="7" id="KW-1185">Reference proteome</keyword>
<protein>
    <submittedName>
        <fullName evidence="6">LysR family transcriptional regulator</fullName>
    </submittedName>
</protein>
<accession>A0A5B8FTW5</accession>
<comment type="similarity">
    <text evidence="1">Belongs to the LysR transcriptional regulatory family.</text>
</comment>
<evidence type="ECO:0000259" key="5">
    <source>
        <dbReference type="PROSITE" id="PS50931"/>
    </source>
</evidence>
<dbReference type="GO" id="GO:0003700">
    <property type="term" value="F:DNA-binding transcription factor activity"/>
    <property type="evidence" value="ECO:0007669"/>
    <property type="project" value="InterPro"/>
</dbReference>
<evidence type="ECO:0000313" key="7">
    <source>
        <dbReference type="Proteomes" id="UP000305888"/>
    </source>
</evidence>
<evidence type="ECO:0000256" key="2">
    <source>
        <dbReference type="ARBA" id="ARBA00023015"/>
    </source>
</evidence>
<dbReference type="PROSITE" id="PS50931">
    <property type="entry name" value="HTH_LYSR"/>
    <property type="match status" value="1"/>
</dbReference>
<dbReference type="InterPro" id="IPR005119">
    <property type="entry name" value="LysR_subst-bd"/>
</dbReference>
<dbReference type="Pfam" id="PF00126">
    <property type="entry name" value="HTH_1"/>
    <property type="match status" value="1"/>
</dbReference>
<organism evidence="6 7">
    <name type="scientific">Paroceanicella profunda</name>
    <dbReference type="NCBI Taxonomy" id="2579971"/>
    <lineage>
        <taxon>Bacteria</taxon>
        <taxon>Pseudomonadati</taxon>
        <taxon>Pseudomonadota</taxon>
        <taxon>Alphaproteobacteria</taxon>
        <taxon>Rhodobacterales</taxon>
        <taxon>Paracoccaceae</taxon>
        <taxon>Paroceanicella</taxon>
    </lineage>
</organism>
<dbReference type="InterPro" id="IPR036390">
    <property type="entry name" value="WH_DNA-bd_sf"/>
</dbReference>
<keyword evidence="4" id="KW-0804">Transcription</keyword>